<evidence type="ECO:0000313" key="7">
    <source>
        <dbReference type="Proteomes" id="UP000887575"/>
    </source>
</evidence>
<dbReference type="WBParaSite" id="MBELARI_LOCUS16463">
    <property type="protein sequence ID" value="MBELARI_LOCUS16463"/>
    <property type="gene ID" value="MBELARI_LOCUS16463"/>
</dbReference>
<comment type="similarity">
    <text evidence="2">Belongs to the non-repetitive/WGA-negative nucleoporin family.</text>
</comment>
<dbReference type="PANTHER" id="PTHR10350">
    <property type="entry name" value="NUCLEAR PORE COMPLEX PROTEIN NUP155"/>
    <property type="match status" value="1"/>
</dbReference>
<evidence type="ECO:0000256" key="4">
    <source>
        <dbReference type="ARBA" id="ARBA00023242"/>
    </source>
</evidence>
<evidence type="ECO:0000313" key="8">
    <source>
        <dbReference type="WBParaSite" id="MBELARI_LOCUS16463"/>
    </source>
</evidence>
<keyword evidence="7" id="KW-1185">Reference proteome</keyword>
<evidence type="ECO:0008006" key="9">
    <source>
        <dbReference type="Google" id="ProtNLM"/>
    </source>
</evidence>
<evidence type="ECO:0000259" key="5">
    <source>
        <dbReference type="Pfam" id="PF03177"/>
    </source>
</evidence>
<dbReference type="GO" id="GO:0006606">
    <property type="term" value="P:protein import into nucleus"/>
    <property type="evidence" value="ECO:0007669"/>
    <property type="project" value="TreeGrafter"/>
</dbReference>
<name>A0AAF3EQU1_9BILA</name>
<feature type="domain" description="Nucleoporin Nup133/Nup155-like N-terminal" evidence="6">
    <location>
        <begin position="65"/>
        <end position="394"/>
    </location>
</feature>
<protein>
    <recommendedName>
        <fullName evidence="9">Nuclear pore complex protein Nup155</fullName>
    </recommendedName>
</protein>
<evidence type="ECO:0000256" key="2">
    <source>
        <dbReference type="ARBA" id="ARBA00007373"/>
    </source>
</evidence>
<dbReference type="InterPro" id="IPR042533">
    <property type="entry name" value="Nucleoporin_Nup155_C_1"/>
</dbReference>
<evidence type="ECO:0000256" key="1">
    <source>
        <dbReference type="ARBA" id="ARBA00004123"/>
    </source>
</evidence>
<dbReference type="Gene3D" id="1.20.120.1880">
    <property type="entry name" value="Nucleoporin, helical C-terminal domain"/>
    <property type="match status" value="1"/>
</dbReference>
<dbReference type="InterPro" id="IPR042537">
    <property type="entry name" value="Nucleoporin_Nup155_C_2"/>
</dbReference>
<dbReference type="Proteomes" id="UP000887575">
    <property type="component" value="Unassembled WGS sequence"/>
</dbReference>
<dbReference type="GO" id="GO:0036228">
    <property type="term" value="P:protein localization to nuclear inner membrane"/>
    <property type="evidence" value="ECO:0007669"/>
    <property type="project" value="TreeGrafter"/>
</dbReference>
<keyword evidence="4" id="KW-0539">Nucleus</keyword>
<dbReference type="Pfam" id="PF03177">
    <property type="entry name" value="Nucleoporin_C"/>
    <property type="match status" value="1"/>
</dbReference>
<dbReference type="GO" id="GO:0044611">
    <property type="term" value="C:nuclear pore inner ring"/>
    <property type="evidence" value="ECO:0007669"/>
    <property type="project" value="TreeGrafter"/>
</dbReference>
<dbReference type="GO" id="GO:0006405">
    <property type="term" value="P:RNA export from nucleus"/>
    <property type="evidence" value="ECO:0007669"/>
    <property type="project" value="TreeGrafter"/>
</dbReference>
<dbReference type="InterPro" id="IPR014908">
    <property type="entry name" value="Nucleoporin_Nup133/Nup155_N"/>
</dbReference>
<dbReference type="Gene3D" id="1.25.40.440">
    <property type="entry name" value="Nucleoporin, helical domain, central subdomain"/>
    <property type="match status" value="1"/>
</dbReference>
<accession>A0AAF3EQU1</accession>
<dbReference type="InterPro" id="IPR042538">
    <property type="entry name" value="Nucleoporin_Nup155_C_3"/>
</dbReference>
<dbReference type="Gene3D" id="1.25.40.450">
    <property type="entry name" value="Nucleoporin, helical domain, N-terminal subdomain"/>
    <property type="match status" value="1"/>
</dbReference>
<dbReference type="FunFam" id="1.25.40.440:FF:000001">
    <property type="entry name" value="Nuclear pore complex subunit"/>
    <property type="match status" value="1"/>
</dbReference>
<feature type="domain" description="Nucleoporin Nup133/Nup155-like C-terminal" evidence="5">
    <location>
        <begin position="629"/>
        <end position="1185"/>
    </location>
</feature>
<reference evidence="8" key="1">
    <citation type="submission" date="2024-02" db="UniProtKB">
        <authorList>
            <consortium name="WormBaseParasite"/>
        </authorList>
    </citation>
    <scope>IDENTIFICATION</scope>
</reference>
<sequence>MSRNRGLIDAPNDDYGEMASSAIPSVSLQLEHLRETADLGTRMTQSGTVGVSGLGDRYYARGREFELLKTVPIPLELQQQMQQTRSRFEMGLFPEIARAWVTIDCDIFMWNYETNDDLAYFDGIQNTIVKISLARPKTGVFQAHVHWVLVVATVLDVQLLAVTVTGREVSIIPETLFKVDVENALVNDIVSTAAGRIFFTANENLFELEYYDNGWFRRHCKKVNRSTNLLQSFIPFLSPVTEEILQVVVDNSRHLLFALTKRSSLQVYDLGVKGNACTKITNLTSGQIIHEASAMSGGQHDPSMFSNIIRIIPLYAENSHQLNLLAVTARGVRLYFSVLPKQAQPPQGQYVAHLSMSQMEARPICLRICHIRFAPGLCPTSTYRDPADGAYMSQASNSTCILATHPQGRFMLFAISDLYHPASRSFVETISEFMLNGPVWAIHVQSKPLCSSEAPMGDLIPPAQTHPFYRMHANAPEVITIFTSEGLSLYQQRPPVLALREALTEHGFEGSEIEVLLKEMGPVNALVLALMLLSSEKPVDQQHHDKALRLFYSLKDEPEMVDVDQVRDWNDANDSFRDWNARMRSPLRSSTPFHERTMASPMNLNGHSPIGTHDYSFTHGNSFYQFRPSKRHDALYAYFARLVAPLWSQPIVLVNDGRLHPLVSEASLNWLSHQLRLFLAAIDDNNLIPRQLPPQASDYTSLNAKFSAEAYARERSSILALHALIILTLETLALWAVAVEYGMHQVSASVDSNSLMLLSGRRLSDLVTGDSNLNNDLIKGLIKYFLGDEAGTRDLSDRLRNVCPTLYSKEDALITNATEMLDRALRQGLTLDSQNIVRTAVLYLKQSINKVSLPVVSQQLSQLQSYDAIVELCLLRAKKDDPKQLAIAAYRNGGVAEGNKEMAEASNRRENSYAVFRRLLEDVDGKLDAQTIRDQISKCVLASDDELAHAALFRWMLQNHQAEKIIQSKSQFVEQFLQHEIGRGGGHKYLDLLWRFYEKSNTFDKAAKLLVRLADCTTMPEITLDQRISYLSHAIMCAQSSTDSKIKEKIQEMRDKLDVANVQLSARQALASIATPQCRQAVKELDKSLFVLQDLCERYVQPFQLHRVMLAAYRCAAYYKEDDIHRVWNDIIDQEFNGQQDCAFQNVLSCIGDLALLYKGGNYFPEEFIVLLLLEKTRDRRMSADLFPLLLKKMKMPLGIFLKFITEEFRSDRIWSTNLKALRFFVDLTDKMVNKFIDEAHSLEDNRKQADLDACKTLLALITLTLKKQNIIEIVSELDQIETLNARLTHGRF</sequence>
<proteinExistence type="inferred from homology"/>
<organism evidence="7 8">
    <name type="scientific">Mesorhabditis belari</name>
    <dbReference type="NCBI Taxonomy" id="2138241"/>
    <lineage>
        <taxon>Eukaryota</taxon>
        <taxon>Metazoa</taxon>
        <taxon>Ecdysozoa</taxon>
        <taxon>Nematoda</taxon>
        <taxon>Chromadorea</taxon>
        <taxon>Rhabditida</taxon>
        <taxon>Rhabditina</taxon>
        <taxon>Rhabditomorpha</taxon>
        <taxon>Rhabditoidea</taxon>
        <taxon>Rhabditidae</taxon>
        <taxon>Mesorhabditinae</taxon>
        <taxon>Mesorhabditis</taxon>
    </lineage>
</organism>
<dbReference type="Pfam" id="PF08801">
    <property type="entry name" value="Nucleoporin_N"/>
    <property type="match status" value="1"/>
</dbReference>
<dbReference type="Gene3D" id="1.20.58.1780">
    <property type="match status" value="1"/>
</dbReference>
<dbReference type="InterPro" id="IPR004870">
    <property type="entry name" value="Nucleoporin_Nup155"/>
</dbReference>
<evidence type="ECO:0000259" key="6">
    <source>
        <dbReference type="Pfam" id="PF08801"/>
    </source>
</evidence>
<dbReference type="GO" id="GO:0000972">
    <property type="term" value="P:transcription-dependent tethering of RNA polymerase II gene DNA at nuclear periphery"/>
    <property type="evidence" value="ECO:0007669"/>
    <property type="project" value="TreeGrafter"/>
</dbReference>
<keyword evidence="3" id="KW-0813">Transport</keyword>
<comment type="subcellular location">
    <subcellularLocation>
        <location evidence="1">Nucleus</location>
    </subcellularLocation>
</comment>
<evidence type="ECO:0000256" key="3">
    <source>
        <dbReference type="ARBA" id="ARBA00022448"/>
    </source>
</evidence>
<dbReference type="PANTHER" id="PTHR10350:SF6">
    <property type="entry name" value="NUCLEAR PORE COMPLEX PROTEIN NUP155"/>
    <property type="match status" value="1"/>
</dbReference>
<dbReference type="GO" id="GO:0017056">
    <property type="term" value="F:structural constituent of nuclear pore"/>
    <property type="evidence" value="ECO:0007669"/>
    <property type="project" value="InterPro"/>
</dbReference>
<dbReference type="InterPro" id="IPR007187">
    <property type="entry name" value="Nucleoporin_Nup133/Nup155_C"/>
</dbReference>